<dbReference type="PROSITE" id="PS51257">
    <property type="entry name" value="PROKAR_LIPOPROTEIN"/>
    <property type="match status" value="1"/>
</dbReference>
<dbReference type="Proteomes" id="UP000005141">
    <property type="component" value="Unassembled WGS sequence"/>
</dbReference>
<feature type="chain" id="PRO_5003426283" evidence="1">
    <location>
        <begin position="23"/>
        <end position="565"/>
    </location>
</feature>
<evidence type="ECO:0000313" key="3">
    <source>
        <dbReference type="Proteomes" id="UP000005141"/>
    </source>
</evidence>
<proteinExistence type="predicted"/>
<dbReference type="EMBL" id="ADGI01000034">
    <property type="protein sequence ID" value="EGV32517.1"/>
    <property type="molecule type" value="Genomic_DNA"/>
</dbReference>
<organism evidence="2 3">
    <name type="scientific">Segatella oulorum F0390</name>
    <dbReference type="NCBI Taxonomy" id="702438"/>
    <lineage>
        <taxon>Bacteria</taxon>
        <taxon>Pseudomonadati</taxon>
        <taxon>Bacteroidota</taxon>
        <taxon>Bacteroidia</taxon>
        <taxon>Bacteroidales</taxon>
        <taxon>Prevotellaceae</taxon>
        <taxon>Segatella</taxon>
    </lineage>
</organism>
<sequence>MQKALCFVAALLLMACSSEENVMDEAHKVNVGKGITFQFNEEAFVPGTISKKGTRAAQTPEVIDLGNGLTAEVALEPDTLGLSQTRAANPIPDGHYKIYAIDASNVRHDGIDGNVSGGVFTANPPGRWELNSGETYTFVCINDAVVDNGTSLSYTYSHNQTALQPLIGVTQHQVSNMGDDVVSFVMRHQNARVRFQITSYTAPCVGAKINFITDPTIAPCGVTNYNLKGTITGYLNSVAAQTGDFTPLTADKPHTTSSVTEIYKTSTNYLYYPGHFQMFMAHYVRWEGTVYGKHDIFDDNNITHFFFSHQATDFLERNHSYVYNITIRPSVLYLFSDGTVGTLGDKGSRTPIGIVVKEKTSASDKGTACALNAGLGIIPWGYRGTNYFIAGGDGSFDNMKGYEYTYTTNYYNPTAFTEYGLPMATTPPAEQQILLPTYYYAAHYNPGVPVTGANIGKWFLPSAGQVKLLLKRYADLKEADMPTDFYDFWSPPTPIPGVPINITKLKKVFTDGGATWVGDQWALSGTDANNHSISVAMWLDKAGWNYESGNLPYMHQQSVYPFVYF</sequence>
<dbReference type="PATRIC" id="fig|702438.4.peg.1072"/>
<dbReference type="AlphaFoldDB" id="G1WB32"/>
<accession>G1WB32</accession>
<reference evidence="2 3" key="1">
    <citation type="submission" date="2011-07" db="EMBL/GenBank/DDBJ databases">
        <title>The Genome Sequence of Prevotella oulorum F0390.</title>
        <authorList>
            <consortium name="The Broad Institute Genome Sequencing Platform"/>
            <consortium name="The Broad Institute Genome Sequencing Center for Infectious Disease"/>
            <person name="Earl A."/>
            <person name="Ward D."/>
            <person name="Feldgarden M."/>
            <person name="Gevers D."/>
            <person name="Izard J."/>
            <person name="Ganesan A."/>
            <person name="Baranova O.V."/>
            <person name="Blanton J.M."/>
            <person name="Tanner A.C."/>
            <person name="Dewhirst F.E."/>
            <person name="Young S.K."/>
            <person name="Zeng Q."/>
            <person name="Gargeya S."/>
            <person name="Fitzgerald M."/>
            <person name="Haas B."/>
            <person name="Abouelleil A."/>
            <person name="Alvarado L."/>
            <person name="Arachchi H.M."/>
            <person name="Berlin A."/>
            <person name="Brown A."/>
            <person name="Chapman S.B."/>
            <person name="Chen Z."/>
            <person name="Dunbar C."/>
            <person name="Freedman E."/>
            <person name="Gearin G."/>
            <person name="Gellesch M."/>
            <person name="Goldberg J."/>
            <person name="Griggs A."/>
            <person name="Gujja S."/>
            <person name="Heiman D."/>
            <person name="Howarth C."/>
            <person name="Larson L."/>
            <person name="Lui A."/>
            <person name="MacDonald P.J.P."/>
            <person name="Mehta T."/>
            <person name="Montmayeur A."/>
            <person name="Murphy C."/>
            <person name="Neiman D."/>
            <person name="Pearson M."/>
            <person name="Priest M."/>
            <person name="Roberts A."/>
            <person name="Saif S."/>
            <person name="Shea T."/>
            <person name="Shenoy N."/>
            <person name="Sisk P."/>
            <person name="Stolte C."/>
            <person name="Sykes S."/>
            <person name="Wortman J."/>
            <person name="Nusbaum C."/>
            <person name="Birren B."/>
        </authorList>
    </citation>
    <scope>NUCLEOTIDE SEQUENCE [LARGE SCALE GENOMIC DNA]</scope>
    <source>
        <strain evidence="2 3">F0390</strain>
    </source>
</reference>
<dbReference type="HOGENOM" id="CLU_028180_0_0_10"/>
<feature type="signal peptide" evidence="1">
    <location>
        <begin position="1"/>
        <end position="22"/>
    </location>
</feature>
<name>G1WB32_9BACT</name>
<keyword evidence="3" id="KW-1185">Reference proteome</keyword>
<gene>
    <name evidence="2" type="ORF">HMPREF9431_01033</name>
</gene>
<evidence type="ECO:0000313" key="2">
    <source>
        <dbReference type="EMBL" id="EGV32517.1"/>
    </source>
</evidence>
<evidence type="ECO:0000256" key="1">
    <source>
        <dbReference type="SAM" id="SignalP"/>
    </source>
</evidence>
<comment type="caution">
    <text evidence="2">The sequence shown here is derived from an EMBL/GenBank/DDBJ whole genome shotgun (WGS) entry which is preliminary data.</text>
</comment>
<keyword evidence="1" id="KW-0732">Signal</keyword>
<protein>
    <submittedName>
        <fullName evidence="2">Uncharacterized protein</fullName>
    </submittedName>
</protein>